<gene>
    <name evidence="2" type="ORF">CH338_13980</name>
</gene>
<dbReference type="EMBL" id="NPEU01000145">
    <property type="protein sequence ID" value="RAI38054.1"/>
    <property type="molecule type" value="Genomic_DNA"/>
</dbReference>
<dbReference type="Proteomes" id="UP000248863">
    <property type="component" value="Unassembled WGS sequence"/>
</dbReference>
<evidence type="ECO:0000313" key="2">
    <source>
        <dbReference type="EMBL" id="RAI38054.1"/>
    </source>
</evidence>
<evidence type="ECO:0000313" key="3">
    <source>
        <dbReference type="Proteomes" id="UP000248863"/>
    </source>
</evidence>
<keyword evidence="1" id="KW-1133">Transmembrane helix</keyword>
<dbReference type="AlphaFoldDB" id="A0A327KIY9"/>
<proteinExistence type="predicted"/>
<reference evidence="2 3" key="1">
    <citation type="submission" date="2017-07" db="EMBL/GenBank/DDBJ databases">
        <title>Draft Genome Sequences of Select Purple Nonsulfur Bacteria.</title>
        <authorList>
            <person name="Lasarre B."/>
            <person name="Mckinlay J.B."/>
        </authorList>
    </citation>
    <scope>NUCLEOTIDE SEQUENCE [LARGE SCALE GENOMIC DNA]</scope>
    <source>
        <strain evidence="2 3">DSM 11907</strain>
    </source>
</reference>
<keyword evidence="1" id="KW-0472">Membrane</keyword>
<keyword evidence="1" id="KW-0812">Transmembrane</keyword>
<keyword evidence="3" id="KW-1185">Reference proteome</keyword>
<protein>
    <submittedName>
        <fullName evidence="2">Uncharacterized protein</fullName>
    </submittedName>
</protein>
<feature type="transmembrane region" description="Helical" evidence="1">
    <location>
        <begin position="35"/>
        <end position="57"/>
    </location>
</feature>
<accession>A0A327KIY9</accession>
<sequence>MKALVLYSVFVVIGAVAAALIGWVVEREVSETASLIVFLGLFFLNFVVSWIAVILVIDRSLSNALGQAEQLAIEKAGRAAQAAASGRAAA</sequence>
<evidence type="ECO:0000256" key="1">
    <source>
        <dbReference type="SAM" id="Phobius"/>
    </source>
</evidence>
<comment type="caution">
    <text evidence="2">The sequence shown here is derived from an EMBL/GenBank/DDBJ whole genome shotgun (WGS) entry which is preliminary data.</text>
</comment>
<dbReference type="RefSeq" id="WP_111357781.1">
    <property type="nucleotide sequence ID" value="NZ_NHSK01000220.1"/>
</dbReference>
<organism evidence="2 3">
    <name type="scientific">Rhodoplanes elegans</name>
    <dbReference type="NCBI Taxonomy" id="29408"/>
    <lineage>
        <taxon>Bacteria</taxon>
        <taxon>Pseudomonadati</taxon>
        <taxon>Pseudomonadota</taxon>
        <taxon>Alphaproteobacteria</taxon>
        <taxon>Hyphomicrobiales</taxon>
        <taxon>Nitrobacteraceae</taxon>
        <taxon>Rhodoplanes</taxon>
    </lineage>
</organism>
<name>A0A327KIY9_9BRAD</name>